<feature type="coiled-coil region" evidence="1">
    <location>
        <begin position="105"/>
        <end position="183"/>
    </location>
</feature>
<comment type="caution">
    <text evidence="4">The sequence shown here is derived from an EMBL/GenBank/DDBJ whole genome shotgun (WGS) entry which is preliminary data.</text>
</comment>
<evidence type="ECO:0000256" key="1">
    <source>
        <dbReference type="SAM" id="Coils"/>
    </source>
</evidence>
<dbReference type="Proteomes" id="UP000076796">
    <property type="component" value="Unassembled WGS sequence"/>
</dbReference>
<keyword evidence="5" id="KW-1185">Reference proteome</keyword>
<feature type="chain" id="PRO_5007844146" description="Copper amine oxidase-like N-terminal domain-containing protein" evidence="3">
    <location>
        <begin position="23"/>
        <end position="189"/>
    </location>
</feature>
<gene>
    <name evidence="4" type="ORF">AWU65_20440</name>
</gene>
<accession>A0A163LH52</accession>
<evidence type="ECO:0008006" key="6">
    <source>
        <dbReference type="Google" id="ProtNLM"/>
    </source>
</evidence>
<feature type="signal peptide" evidence="3">
    <location>
        <begin position="1"/>
        <end position="22"/>
    </location>
</feature>
<protein>
    <recommendedName>
        <fullName evidence="6">Copper amine oxidase-like N-terminal domain-containing protein</fullName>
    </recommendedName>
</protein>
<feature type="compositionally biased region" description="Low complexity" evidence="2">
    <location>
        <begin position="82"/>
        <end position="94"/>
    </location>
</feature>
<dbReference type="GeneID" id="97556367"/>
<sequence>MKKIFFGILIGAFLTLSTTALASEVSNLIGEKVEGVKNVSLNENSIGQAVIIQGKSYLPVREIADGYGSKIEIQKGGDIFLTTPTDTNNTPEESSVPEDPSDPSVDVLIKKIDDKKYEIERAKSEVAGLDKQAVELKERVDRNNEQGVIGVANTNYEVIANQLIKTEEKLSTKENELADLEAQLTELQK</sequence>
<proteinExistence type="predicted"/>
<dbReference type="RefSeq" id="WP_063479173.1">
    <property type="nucleotide sequence ID" value="NZ_CP147845.1"/>
</dbReference>
<dbReference type="EMBL" id="LWMH01000001">
    <property type="protein sequence ID" value="KZS48127.1"/>
    <property type="molecule type" value="Genomic_DNA"/>
</dbReference>
<keyword evidence="3" id="KW-0732">Signal</keyword>
<evidence type="ECO:0000256" key="3">
    <source>
        <dbReference type="SAM" id="SignalP"/>
    </source>
</evidence>
<evidence type="ECO:0000256" key="2">
    <source>
        <dbReference type="SAM" id="MobiDB-lite"/>
    </source>
</evidence>
<dbReference type="OrthoDB" id="2663175at2"/>
<evidence type="ECO:0000313" key="5">
    <source>
        <dbReference type="Proteomes" id="UP000076796"/>
    </source>
</evidence>
<name>A0A163LH52_9BACL</name>
<organism evidence="4 5">
    <name type="scientific">Paenibacillus glucanolyticus</name>
    <dbReference type="NCBI Taxonomy" id="59843"/>
    <lineage>
        <taxon>Bacteria</taxon>
        <taxon>Bacillati</taxon>
        <taxon>Bacillota</taxon>
        <taxon>Bacilli</taxon>
        <taxon>Bacillales</taxon>
        <taxon>Paenibacillaceae</taxon>
        <taxon>Paenibacillus</taxon>
    </lineage>
</organism>
<dbReference type="AlphaFoldDB" id="A0A163LH52"/>
<keyword evidence="1" id="KW-0175">Coiled coil</keyword>
<feature type="region of interest" description="Disordered" evidence="2">
    <location>
        <begin position="80"/>
        <end position="103"/>
    </location>
</feature>
<evidence type="ECO:0000313" key="4">
    <source>
        <dbReference type="EMBL" id="KZS48127.1"/>
    </source>
</evidence>
<reference evidence="4" key="1">
    <citation type="journal article" date="2016" name="Genome Announc.">
        <title>Draft genomes of two strains of Paenibacillus glucanolyticus with capability to degrade lignocellulose.</title>
        <authorList>
            <person name="Mathews S.L."/>
            <person name="Pawlak J."/>
            <person name="Grunden A.M."/>
        </authorList>
    </citation>
    <scope>NUCLEOTIDE SEQUENCE [LARGE SCALE GENOMIC DNA]</scope>
    <source>
        <strain evidence="4">SLM1</strain>
    </source>
</reference>